<keyword evidence="2" id="KW-0479">Metal-binding</keyword>
<dbReference type="InterPro" id="IPR020855">
    <property type="entry name" value="Ureohydrolase_Mn_BS"/>
</dbReference>
<dbReference type="InterPro" id="IPR005925">
    <property type="entry name" value="Agmatinase-rel"/>
</dbReference>
<dbReference type="PANTHER" id="PTHR11358:SF26">
    <property type="entry name" value="GUANIDINO ACID HYDROLASE, MITOCHONDRIAL"/>
    <property type="match status" value="1"/>
</dbReference>
<organism evidence="5 6">
    <name type="scientific">Capnocytophaga gingivalis</name>
    <dbReference type="NCBI Taxonomy" id="1017"/>
    <lineage>
        <taxon>Bacteria</taxon>
        <taxon>Pseudomonadati</taxon>
        <taxon>Bacteroidota</taxon>
        <taxon>Flavobacteriia</taxon>
        <taxon>Flavobacteriales</taxon>
        <taxon>Flavobacteriaceae</taxon>
        <taxon>Capnocytophaga</taxon>
    </lineage>
</organism>
<accession>A0ABU5Y759</accession>
<evidence type="ECO:0000313" key="6">
    <source>
        <dbReference type="Proteomes" id="UP001324270"/>
    </source>
</evidence>
<proteinExistence type="inferred from homology"/>
<comment type="caution">
    <text evidence="5">The sequence shown here is derived from an EMBL/GenBank/DDBJ whole genome shotgun (WGS) entry which is preliminary data.</text>
</comment>
<keyword evidence="3 4" id="KW-0378">Hydrolase</keyword>
<dbReference type="PANTHER" id="PTHR11358">
    <property type="entry name" value="ARGINASE/AGMATINASE"/>
    <property type="match status" value="1"/>
</dbReference>
<dbReference type="EC" id="3.5.3.11" evidence="5"/>
<dbReference type="EMBL" id="JAYKBV010000003">
    <property type="protein sequence ID" value="MEB3039641.1"/>
    <property type="molecule type" value="Genomic_DNA"/>
</dbReference>
<dbReference type="PIRSF" id="PIRSF036979">
    <property type="entry name" value="Arginase"/>
    <property type="match status" value="1"/>
</dbReference>
<evidence type="ECO:0000256" key="4">
    <source>
        <dbReference type="RuleBase" id="RU003684"/>
    </source>
</evidence>
<comment type="similarity">
    <text evidence="1">Belongs to the arginase family. Agmatinase subfamily.</text>
</comment>
<dbReference type="PROSITE" id="PS01053">
    <property type="entry name" value="ARGINASE_1"/>
    <property type="match status" value="1"/>
</dbReference>
<dbReference type="GO" id="GO:0008783">
    <property type="term" value="F:agmatinase activity"/>
    <property type="evidence" value="ECO:0007669"/>
    <property type="project" value="UniProtKB-EC"/>
</dbReference>
<dbReference type="Gene3D" id="3.40.800.10">
    <property type="entry name" value="Ureohydrolase domain"/>
    <property type="match status" value="1"/>
</dbReference>
<dbReference type="NCBIfam" id="TIGR01230">
    <property type="entry name" value="agmatinase"/>
    <property type="match status" value="1"/>
</dbReference>
<dbReference type="RefSeq" id="WP_323978880.1">
    <property type="nucleotide sequence ID" value="NZ_JAYKBV010000003.1"/>
</dbReference>
<reference evidence="5 6" key="1">
    <citation type="submission" date="2023-12" db="EMBL/GenBank/DDBJ databases">
        <title>Genomic sequences of Capnocytophaga and Parvimonas strains.</title>
        <authorList>
            <person name="Watt R.M."/>
            <person name="Wang M."/>
            <person name="Yang T."/>
            <person name="Tong W.M."/>
        </authorList>
    </citation>
    <scope>NUCLEOTIDE SEQUENCE [LARGE SCALE GENOMIC DNA]</scope>
    <source>
        <strain evidence="5 6">CCUG 13156</strain>
    </source>
</reference>
<evidence type="ECO:0000256" key="1">
    <source>
        <dbReference type="ARBA" id="ARBA00009227"/>
    </source>
</evidence>
<name>A0ABU5Y759_9FLAO</name>
<protein>
    <submittedName>
        <fullName evidence="5">Agmatinase</fullName>
        <ecNumber evidence="5">3.5.3.11</ecNumber>
    </submittedName>
</protein>
<keyword evidence="6" id="KW-1185">Reference proteome</keyword>
<dbReference type="PROSITE" id="PS51409">
    <property type="entry name" value="ARGINASE_2"/>
    <property type="match status" value="1"/>
</dbReference>
<gene>
    <name evidence="5" type="primary">speB</name>
    <name evidence="5" type="ORF">VJJ49_02890</name>
</gene>
<dbReference type="CDD" id="cd11593">
    <property type="entry name" value="Agmatinase-like_2"/>
    <property type="match status" value="1"/>
</dbReference>
<dbReference type="InterPro" id="IPR006035">
    <property type="entry name" value="Ureohydrolase"/>
</dbReference>
<dbReference type="SUPFAM" id="SSF52768">
    <property type="entry name" value="Arginase/deacetylase"/>
    <property type="match status" value="1"/>
</dbReference>
<evidence type="ECO:0000256" key="3">
    <source>
        <dbReference type="ARBA" id="ARBA00022801"/>
    </source>
</evidence>
<evidence type="ECO:0000313" key="5">
    <source>
        <dbReference type="EMBL" id="MEB3039641.1"/>
    </source>
</evidence>
<sequence>MKTYAGIPEENATLENSKVMLVTVPYDGTSTWGKGADKGPELFLDASENMELYDIETATEPYLEGVYLAGEVTEDSSPEAMTEAVYQKTKEMLQYEDKLFTLFGGEHSVSIGSIRAVGEKYENLTVLQLDAHTDLRPEFHGSTSNHACAVFETNQKHNLVQVGIRSCDVEEMQYVPKGQCFWAHEIAENPNWIEDVLSKVSGNVYITIDLDAFDPSIAPSTGTPEPGGLAWYPTLKLLRKVFEKCNVVGFDIVELMDSPMAKPTAFLAAKLYYKMLAYHHLAKKQTFIKSI</sequence>
<evidence type="ECO:0000256" key="2">
    <source>
        <dbReference type="ARBA" id="ARBA00022723"/>
    </source>
</evidence>
<dbReference type="Proteomes" id="UP001324270">
    <property type="component" value="Unassembled WGS sequence"/>
</dbReference>
<dbReference type="InterPro" id="IPR023696">
    <property type="entry name" value="Ureohydrolase_dom_sf"/>
</dbReference>
<dbReference type="Pfam" id="PF00491">
    <property type="entry name" value="Arginase"/>
    <property type="match status" value="1"/>
</dbReference>